<feature type="domain" description="Ig-like" evidence="7">
    <location>
        <begin position="493"/>
        <end position="574"/>
    </location>
</feature>
<dbReference type="Gene3D" id="3.30.1680.10">
    <property type="entry name" value="ligand-binding face of the semaphorins, domain 2"/>
    <property type="match status" value="1"/>
</dbReference>
<evidence type="ECO:0000256" key="4">
    <source>
        <dbReference type="ARBA" id="ARBA00023180"/>
    </source>
</evidence>
<dbReference type="PROSITE" id="PS51004">
    <property type="entry name" value="SEMA"/>
    <property type="match status" value="1"/>
</dbReference>
<dbReference type="Pfam" id="PF01437">
    <property type="entry name" value="PSI"/>
    <property type="match status" value="1"/>
</dbReference>
<evidence type="ECO:0000259" key="7">
    <source>
        <dbReference type="PROSITE" id="PS50835"/>
    </source>
</evidence>
<gene>
    <name evidence="9" type="ORF">KUDE01_021411</name>
</gene>
<keyword evidence="3" id="KW-1015">Disulfide bond</keyword>
<accession>A0AAD9C6Z8</accession>
<evidence type="ECO:0000256" key="2">
    <source>
        <dbReference type="ARBA" id="ARBA00023136"/>
    </source>
</evidence>
<dbReference type="GO" id="GO:0001755">
    <property type="term" value="P:neural crest cell migration"/>
    <property type="evidence" value="ECO:0007669"/>
    <property type="project" value="TreeGrafter"/>
</dbReference>
<dbReference type="InterPro" id="IPR015943">
    <property type="entry name" value="WD40/YVTN_repeat-like_dom_sf"/>
</dbReference>
<dbReference type="GO" id="GO:0007411">
    <property type="term" value="P:axon guidance"/>
    <property type="evidence" value="ECO:0007669"/>
    <property type="project" value="TreeGrafter"/>
</dbReference>
<dbReference type="EMBL" id="JASDAP010000010">
    <property type="protein sequence ID" value="KAK1895963.1"/>
    <property type="molecule type" value="Genomic_DNA"/>
</dbReference>
<dbReference type="Pfam" id="PF01403">
    <property type="entry name" value="Sema"/>
    <property type="match status" value="1"/>
</dbReference>
<reference evidence="9" key="1">
    <citation type="submission" date="2023-04" db="EMBL/GenBank/DDBJ databases">
        <title>Chromosome-level genome of Chaenocephalus aceratus.</title>
        <authorList>
            <person name="Park H."/>
        </authorList>
    </citation>
    <scope>NUCLEOTIDE SEQUENCE</scope>
    <source>
        <strain evidence="9">DE</strain>
        <tissue evidence="9">Muscle</tissue>
    </source>
</reference>
<name>A0AAD9C6Z8_DISEL</name>
<organism evidence="9 10">
    <name type="scientific">Dissostichus eleginoides</name>
    <name type="common">Patagonian toothfish</name>
    <name type="synonym">Dissostichus amissus</name>
    <dbReference type="NCBI Taxonomy" id="100907"/>
    <lineage>
        <taxon>Eukaryota</taxon>
        <taxon>Metazoa</taxon>
        <taxon>Chordata</taxon>
        <taxon>Craniata</taxon>
        <taxon>Vertebrata</taxon>
        <taxon>Euteleostomi</taxon>
        <taxon>Actinopterygii</taxon>
        <taxon>Neopterygii</taxon>
        <taxon>Teleostei</taxon>
        <taxon>Neoteleostei</taxon>
        <taxon>Acanthomorphata</taxon>
        <taxon>Eupercaria</taxon>
        <taxon>Perciformes</taxon>
        <taxon>Notothenioidei</taxon>
        <taxon>Nototheniidae</taxon>
        <taxon>Dissostichus</taxon>
    </lineage>
</organism>
<evidence type="ECO:0000313" key="9">
    <source>
        <dbReference type="EMBL" id="KAK1895963.1"/>
    </source>
</evidence>
<dbReference type="InterPro" id="IPR036352">
    <property type="entry name" value="Semap_dom_sf"/>
</dbReference>
<dbReference type="PANTHER" id="PTHR11036:SF145">
    <property type="entry name" value="SEMAPHORIN-4A ISOFORM X1-RELATED"/>
    <property type="match status" value="1"/>
</dbReference>
<dbReference type="GO" id="GO:0030335">
    <property type="term" value="P:positive regulation of cell migration"/>
    <property type="evidence" value="ECO:0007669"/>
    <property type="project" value="TreeGrafter"/>
</dbReference>
<protein>
    <submittedName>
        <fullName evidence="9">Semaphorin-4B</fullName>
    </submittedName>
</protein>
<dbReference type="InterPro" id="IPR002165">
    <property type="entry name" value="Plexin_repeat"/>
</dbReference>
<dbReference type="GO" id="GO:0045499">
    <property type="term" value="F:chemorepellent activity"/>
    <property type="evidence" value="ECO:0007669"/>
    <property type="project" value="TreeGrafter"/>
</dbReference>
<evidence type="ECO:0000313" key="10">
    <source>
        <dbReference type="Proteomes" id="UP001228049"/>
    </source>
</evidence>
<evidence type="ECO:0000256" key="6">
    <source>
        <dbReference type="SAM" id="Phobius"/>
    </source>
</evidence>
<keyword evidence="4" id="KW-0325">Glycoprotein</keyword>
<dbReference type="Proteomes" id="UP001228049">
    <property type="component" value="Unassembled WGS sequence"/>
</dbReference>
<evidence type="ECO:0000256" key="5">
    <source>
        <dbReference type="PROSITE-ProRule" id="PRU00352"/>
    </source>
</evidence>
<feature type="domain" description="Sema" evidence="8">
    <location>
        <begin position="1"/>
        <end position="456"/>
    </location>
</feature>
<comment type="subcellular location">
    <subcellularLocation>
        <location evidence="1">Membrane</location>
    </subcellularLocation>
</comment>
<evidence type="ECO:0000256" key="3">
    <source>
        <dbReference type="ARBA" id="ARBA00023157"/>
    </source>
</evidence>
<dbReference type="PROSITE" id="PS50835">
    <property type="entry name" value="IG_LIKE"/>
    <property type="match status" value="1"/>
</dbReference>
<comment type="caution">
    <text evidence="5">Lacks conserved residue(s) required for the propagation of feature annotation.</text>
</comment>
<dbReference type="SUPFAM" id="SSF101912">
    <property type="entry name" value="Sema domain"/>
    <property type="match status" value="1"/>
</dbReference>
<dbReference type="GO" id="GO:0005886">
    <property type="term" value="C:plasma membrane"/>
    <property type="evidence" value="ECO:0007669"/>
    <property type="project" value="TreeGrafter"/>
</dbReference>
<proteinExistence type="predicted"/>
<keyword evidence="6" id="KW-1133">Transmembrane helix</keyword>
<feature type="transmembrane region" description="Helical" evidence="6">
    <location>
        <begin position="666"/>
        <end position="689"/>
    </location>
</feature>
<dbReference type="InterPro" id="IPR007110">
    <property type="entry name" value="Ig-like_dom"/>
</dbReference>
<sequence>NSTTLLLSDDGSTLFVGARDAVFSLDVSQSDVISLKRKVEWRPSQSEINECQNKGKDAEVDCPNFMLSSLRWTVDCPNFMLSSLRWTVDCPNFVSVLSQVNSSHLYVCGSFAFSPQDAFIDAESFSLVGLVDVKAKLRCPFSPLQRNSALTVDGELFTASTTDFRGERAQISRHFSRGGQDVSQDTSITLLQEPAFVGSAAVDRKLFFFFTEDGKEFSFVDELRIARVAQVCKDDVGGQRTLQNKWTSFAKAPLLCQIPRQLPFNVLQHVFTLPPPEGASSSETLFYGVFTSQWSSGAESAVCVFKLQDVQAVFDGSYRTFDTQTHLWSSLLGKHSHLGQCGLDSATDSELSQVKKSFLTSGSVKSAGAPLVSSDQRYSRVAAMRTKALNGKQYTVLFLLTESGFLHKVVLLAGGPRVIEEIQVFTQPQIVKSIVLSSSKGVLYVGTSEGVTGVPVSRCSVHSSCIQCVLARDPQCGWSRTGSVCTAPDANHPHMAQDLEDGNVFAPVNEVVILPCVKPSQPSSLNWTSSLFTNLRQSHFLQSADGALSFIATAHTFGKYRCEAREAGVSEVIASFIVGPVSSPRAFSPVQKKEEDQVTKNEVDEPFEDIFPEVTFTLNPAEHHTPWKAEHVSDSKDETLEVFFSSTSRADLQSRSDDEKAATRPALLVVSLLLALCVGLMILGGLLLWRRDARIKISRLLSPEEGGASNAAMERVASLGRTGDELSGGQGLPQRHHIVVYLLLRSPLSHLELQASLSPSPAEVSACLWADRQLVRAVVSDPDGENHDLQRSVSVERVSAGTMFALKLWLRSLDDL</sequence>
<feature type="non-terminal residue" evidence="9">
    <location>
        <position position="1"/>
    </location>
</feature>
<dbReference type="InterPro" id="IPR027231">
    <property type="entry name" value="Semaphorin"/>
</dbReference>
<keyword evidence="2 6" id="KW-0472">Membrane</keyword>
<evidence type="ECO:0000256" key="1">
    <source>
        <dbReference type="ARBA" id="ARBA00004370"/>
    </source>
</evidence>
<dbReference type="GO" id="GO:0030215">
    <property type="term" value="F:semaphorin receptor binding"/>
    <property type="evidence" value="ECO:0007669"/>
    <property type="project" value="InterPro"/>
</dbReference>
<evidence type="ECO:0000259" key="8">
    <source>
        <dbReference type="PROSITE" id="PS51004"/>
    </source>
</evidence>
<dbReference type="SMART" id="SM00630">
    <property type="entry name" value="Sema"/>
    <property type="match status" value="1"/>
</dbReference>
<dbReference type="PANTHER" id="PTHR11036">
    <property type="entry name" value="SEMAPHORIN"/>
    <property type="match status" value="1"/>
</dbReference>
<comment type="caution">
    <text evidence="9">The sequence shown here is derived from an EMBL/GenBank/DDBJ whole genome shotgun (WGS) entry which is preliminary data.</text>
</comment>
<dbReference type="Gene3D" id="2.130.10.10">
    <property type="entry name" value="YVTN repeat-like/Quinoprotein amine dehydrogenase"/>
    <property type="match status" value="1"/>
</dbReference>
<dbReference type="AlphaFoldDB" id="A0AAD9C6Z8"/>
<dbReference type="SUPFAM" id="SSF103575">
    <property type="entry name" value="Plexin repeat"/>
    <property type="match status" value="1"/>
</dbReference>
<keyword evidence="10" id="KW-1185">Reference proteome</keyword>
<keyword evidence="6" id="KW-0812">Transmembrane</keyword>
<dbReference type="GO" id="GO:0071526">
    <property type="term" value="P:semaphorin-plexin signaling pathway"/>
    <property type="evidence" value="ECO:0007669"/>
    <property type="project" value="TreeGrafter"/>
</dbReference>
<dbReference type="InterPro" id="IPR001627">
    <property type="entry name" value="Semap_dom"/>
</dbReference>